<dbReference type="InterPro" id="IPR024462">
    <property type="entry name" value="GH116_N"/>
</dbReference>
<dbReference type="KEGG" id="bcel:BcellWH2_01901"/>
<dbReference type="AlphaFoldDB" id="A0A0P0G566"/>
<protein>
    <recommendedName>
        <fullName evidence="5">Glycosyl-hydrolase family 116 catalytic region domain-containing protein</fullName>
    </recommendedName>
</protein>
<evidence type="ECO:0000259" key="1">
    <source>
        <dbReference type="Pfam" id="PF04685"/>
    </source>
</evidence>
<evidence type="ECO:0008006" key="5">
    <source>
        <dbReference type="Google" id="ProtNLM"/>
    </source>
</evidence>
<dbReference type="SUPFAM" id="SSF48208">
    <property type="entry name" value="Six-hairpin glycosidases"/>
    <property type="match status" value="1"/>
</dbReference>
<evidence type="ECO:0000313" key="3">
    <source>
        <dbReference type="EMBL" id="ALJ59152.1"/>
    </source>
</evidence>
<dbReference type="PANTHER" id="PTHR12654:SF0">
    <property type="entry name" value="NON-LYSOSOMAL GLUCOSYLCERAMIDASE"/>
    <property type="match status" value="1"/>
</dbReference>
<dbReference type="PANTHER" id="PTHR12654">
    <property type="entry name" value="BILE ACID BETA-GLUCOSIDASE-RELATED"/>
    <property type="match status" value="1"/>
</dbReference>
<dbReference type="InterPro" id="IPR008928">
    <property type="entry name" value="6-hairpin_glycosidase_sf"/>
</dbReference>
<gene>
    <name evidence="3" type="ORF">BcellWH2_01901</name>
</gene>
<dbReference type="InterPro" id="IPR006775">
    <property type="entry name" value="GH116_catalytic"/>
</dbReference>
<organism evidence="3 4">
    <name type="scientific">Bacteroides cellulosilyticus</name>
    <dbReference type="NCBI Taxonomy" id="246787"/>
    <lineage>
        <taxon>Bacteria</taxon>
        <taxon>Pseudomonadati</taxon>
        <taxon>Bacteroidota</taxon>
        <taxon>Bacteroidia</taxon>
        <taxon>Bacteroidales</taxon>
        <taxon>Bacteroidaceae</taxon>
        <taxon>Bacteroides</taxon>
    </lineage>
</organism>
<dbReference type="InterPro" id="IPR012341">
    <property type="entry name" value="6hp_glycosidase-like_sf"/>
</dbReference>
<proteinExistence type="predicted"/>
<dbReference type="RefSeq" id="WP_029428857.1">
    <property type="nucleotide sequence ID" value="NZ_CP012801.1"/>
</dbReference>
<dbReference type="Pfam" id="PF12215">
    <property type="entry name" value="Glyco_hydr_116N"/>
    <property type="match status" value="1"/>
</dbReference>
<dbReference type="GO" id="GO:0005975">
    <property type="term" value="P:carbohydrate metabolic process"/>
    <property type="evidence" value="ECO:0007669"/>
    <property type="project" value="InterPro"/>
</dbReference>
<evidence type="ECO:0000259" key="2">
    <source>
        <dbReference type="Pfam" id="PF12215"/>
    </source>
</evidence>
<dbReference type="Proteomes" id="UP000061809">
    <property type="component" value="Chromosome"/>
</dbReference>
<dbReference type="PATRIC" id="fig|246787.4.peg.1961"/>
<feature type="domain" description="Glycosyl-hydrolase family 116 N-terminal" evidence="2">
    <location>
        <begin position="64"/>
        <end position="396"/>
    </location>
</feature>
<name>A0A0P0G566_9BACE</name>
<accession>A0A0P0G566</accession>
<dbReference type="Gene3D" id="1.50.10.10">
    <property type="match status" value="1"/>
</dbReference>
<feature type="domain" description="Glycosyl-hydrolase family 116 catalytic region" evidence="1">
    <location>
        <begin position="516"/>
        <end position="674"/>
    </location>
</feature>
<reference evidence="3 4" key="1">
    <citation type="journal article" date="2015" name="Science">
        <title>Genetic determinants of in vivo fitness and diet responsiveness in multiple human gut Bacteroides.</title>
        <authorList>
            <person name="Wu M."/>
            <person name="McNulty N.P."/>
            <person name="Rodionov D.A."/>
            <person name="Khoroshkin M.S."/>
            <person name="Griffin N.W."/>
            <person name="Cheng J."/>
            <person name="Latreille P."/>
            <person name="Kerstetter R.A."/>
            <person name="Terrapon N."/>
            <person name="Henrissat B."/>
            <person name="Osterman A.L."/>
            <person name="Gordon J.I."/>
        </authorList>
    </citation>
    <scope>NUCLEOTIDE SEQUENCE [LARGE SCALE GENOMIC DNA]</scope>
    <source>
        <strain evidence="3 4">WH2</strain>
    </source>
</reference>
<evidence type="ECO:0000313" key="4">
    <source>
        <dbReference type="Proteomes" id="UP000061809"/>
    </source>
</evidence>
<dbReference type="GO" id="GO:0008422">
    <property type="term" value="F:beta-glucosidase activity"/>
    <property type="evidence" value="ECO:0007669"/>
    <property type="project" value="TreeGrafter"/>
</dbReference>
<dbReference type="Pfam" id="PF04685">
    <property type="entry name" value="DUF608"/>
    <property type="match status" value="1"/>
</dbReference>
<dbReference type="EMBL" id="CP012801">
    <property type="protein sequence ID" value="ALJ59152.1"/>
    <property type="molecule type" value="Genomic_DNA"/>
</dbReference>
<dbReference type="InterPro" id="IPR052566">
    <property type="entry name" value="Non-lysos_glucosylceramidase"/>
</dbReference>
<sequence>MSKRTFVSLAFCLAGIFALYGQEENQNNYGVDEANTKFSLQSGVLGGETNYTYLSLKDHEDVSGVPLGGIGVGNINFAPSGKFTRIGMNNIHTPIKRSEHSFFSLWTRKGNEKEAVRLVRDNHVLYGMKGVEHTQYKGLFPTAELSYADNNLKVAPVIRAYSGLVPHNVKDSSLPVVWFEVDLIAQEDMEAALAFSWEDFIGLFNDPKSLEGFDNGQLLSEGRANINNGENWPLREKAKTYVEPYQMGSLKGLIQYAADSLQPRKLTFQNYVNQVVIAVEEEKNVSYLPAYRSNSEAWDLFRNNGEFTSSLTKNVLTEQSQTSSASALAVKTQLKAGQKKTIRFMLAWYAPELQIDAAALPIGSYWPCGADYNKYYHNYFNSMNSMVSYAVSNRARIARQTTEWQIPVLESSLPDWYKFKLINSGYVIYTNMVLTKGGDVMVNEGAMGGFAGTMDQRLSSHPFYQKFFTQLDRSEMDIFADAMDPEGYILHFIGHYYVGMGTVGGRVPTEKGWMLDNASGWIIQLVKDYEQTGDTEYLKAHLTGLKRAMKFLYSRMPQGSTIPVGPTTYDDFTHPPLYSYYAGVWLTTLRAYEAIGKAIGDESIVKQVQQQFATSQKEALEKLWNGRFFAYGCEPDGSKRLDNVLFTGQLAGQFLSRYCGWGDVYPMDIVKASMISQCKISLSKSPDYYANKVWDINLNRGIDNRGSQCWPFYLESYTALAGMQAGFYEDAMDIMKHIQLVHLRKGWTWTQNLWNPSDITYMTAPVTWFSTDVLAGAGVNIPRKELRLAPVVADDKVISIPLFYPNFWGVVTADPQKKSITFKITKKYGKERISFNKVISEPAGLSTSEKREIEIKEFVVEEGKTLDLSPYWDRIIDNRLEAPVLQEADKHDFRYVTIK</sequence>